<keyword evidence="2" id="KW-1185">Reference proteome</keyword>
<organism evidence="1 2">
    <name type="scientific">Plakobranchus ocellatus</name>
    <dbReference type="NCBI Taxonomy" id="259542"/>
    <lineage>
        <taxon>Eukaryota</taxon>
        <taxon>Metazoa</taxon>
        <taxon>Spiralia</taxon>
        <taxon>Lophotrochozoa</taxon>
        <taxon>Mollusca</taxon>
        <taxon>Gastropoda</taxon>
        <taxon>Heterobranchia</taxon>
        <taxon>Euthyneura</taxon>
        <taxon>Panpulmonata</taxon>
        <taxon>Sacoglossa</taxon>
        <taxon>Placobranchoidea</taxon>
        <taxon>Plakobranchidae</taxon>
        <taxon>Plakobranchus</taxon>
    </lineage>
</organism>
<reference evidence="1 2" key="1">
    <citation type="journal article" date="2021" name="Elife">
        <title>Chloroplast acquisition without the gene transfer in kleptoplastic sea slugs, Plakobranchus ocellatus.</title>
        <authorList>
            <person name="Maeda T."/>
            <person name="Takahashi S."/>
            <person name="Yoshida T."/>
            <person name="Shimamura S."/>
            <person name="Takaki Y."/>
            <person name="Nagai Y."/>
            <person name="Toyoda A."/>
            <person name="Suzuki Y."/>
            <person name="Arimoto A."/>
            <person name="Ishii H."/>
            <person name="Satoh N."/>
            <person name="Nishiyama T."/>
            <person name="Hasebe M."/>
            <person name="Maruyama T."/>
            <person name="Minagawa J."/>
            <person name="Obokata J."/>
            <person name="Shigenobu S."/>
        </authorList>
    </citation>
    <scope>NUCLEOTIDE SEQUENCE [LARGE SCALE GENOMIC DNA]</scope>
</reference>
<name>A0AAV4BGL9_9GAST</name>
<comment type="caution">
    <text evidence="1">The sequence shown here is derived from an EMBL/GenBank/DDBJ whole genome shotgun (WGS) entry which is preliminary data.</text>
</comment>
<accession>A0AAV4BGL9</accession>
<protein>
    <submittedName>
        <fullName evidence="1">Uncharacterized protein</fullName>
    </submittedName>
</protein>
<evidence type="ECO:0000313" key="1">
    <source>
        <dbReference type="EMBL" id="GFO19234.1"/>
    </source>
</evidence>
<dbReference type="AlphaFoldDB" id="A0AAV4BGL9"/>
<gene>
    <name evidence="1" type="ORF">PoB_004573900</name>
</gene>
<dbReference type="EMBL" id="BLXT01005060">
    <property type="protein sequence ID" value="GFO19234.1"/>
    <property type="molecule type" value="Genomic_DNA"/>
</dbReference>
<evidence type="ECO:0000313" key="2">
    <source>
        <dbReference type="Proteomes" id="UP000735302"/>
    </source>
</evidence>
<proteinExistence type="predicted"/>
<dbReference type="Proteomes" id="UP000735302">
    <property type="component" value="Unassembled WGS sequence"/>
</dbReference>
<sequence>MTQTQECQGWKNQTPSLVMIYSGVGDTDKSPDWYKEAFAEYGADEEVCATVAGNLTRFINMSLIKPVKIENLREKAQGYNKRPKNCETLTRRKTNKTIWSLLNNYQNKNDMIWASQQKTVTKATIAITK</sequence>